<name>A0A285UWH0_9STAP</name>
<dbReference type="EMBL" id="OBQF01000006">
    <property type="protein sequence ID" value="SOC44581.1"/>
    <property type="molecule type" value="Genomic_DNA"/>
</dbReference>
<dbReference type="OrthoDB" id="2987820at2"/>
<dbReference type="PANTHER" id="PTHR37804">
    <property type="entry name" value="CDAA REGULATORY PROTEIN CDAR"/>
    <property type="match status" value="1"/>
</dbReference>
<keyword evidence="2" id="KW-1185">Reference proteome</keyword>
<organism evidence="1 2">
    <name type="scientific">Salinicoccus kekensis</name>
    <dbReference type="NCBI Taxonomy" id="714307"/>
    <lineage>
        <taxon>Bacteria</taxon>
        <taxon>Bacillati</taxon>
        <taxon>Bacillota</taxon>
        <taxon>Bacilli</taxon>
        <taxon>Bacillales</taxon>
        <taxon>Staphylococcaceae</taxon>
        <taxon>Salinicoccus</taxon>
    </lineage>
</organism>
<dbReference type="Gene3D" id="2.170.120.40">
    <property type="entry name" value="YbbR-like domain"/>
    <property type="match status" value="2"/>
</dbReference>
<sequence length="314" mass="35143">MLESKWGLRFVALALALFMFLSVNDVFENLNLFNENGDDDETEVLQGMPVEVLYDEDEYYVSGVPSQVNVQLSGNTSNIVRLQTTRDFNVLLDLRERGTGEHEVHFTIDELPENVTAEVVPETAVVSIQELVSQTFTVQAEVDESRFGPAHQLESVSVEPETVTIYGGENEINRIQYVRAALSDNSRITEDRVEEAEVGVFDFQFNRLDVRTEPSNVRVEINVNEVSKTVPVNYEVTGMVDSNHQLVNVELNHETIEVFGSQEVLDTIESASVEIDVDGLDSSVTRDVELDLPEGITKTEPAVLEAELTIEEND</sequence>
<dbReference type="Proteomes" id="UP000219412">
    <property type="component" value="Unassembled WGS sequence"/>
</dbReference>
<dbReference type="RefSeq" id="WP_097042482.1">
    <property type="nucleotide sequence ID" value="NZ_OBQF01000006.1"/>
</dbReference>
<proteinExistence type="predicted"/>
<gene>
    <name evidence="1" type="ORF">SAMN05878391_2427</name>
</gene>
<evidence type="ECO:0000313" key="1">
    <source>
        <dbReference type="EMBL" id="SOC44581.1"/>
    </source>
</evidence>
<dbReference type="InterPro" id="IPR012505">
    <property type="entry name" value="YbbR"/>
</dbReference>
<protein>
    <submittedName>
        <fullName evidence="1">YbbR domain-containing protein</fullName>
    </submittedName>
</protein>
<dbReference type="PANTHER" id="PTHR37804:SF1">
    <property type="entry name" value="CDAA REGULATORY PROTEIN CDAR"/>
    <property type="match status" value="1"/>
</dbReference>
<dbReference type="InterPro" id="IPR053154">
    <property type="entry name" value="c-di-AMP_regulator"/>
</dbReference>
<dbReference type="Pfam" id="PF07949">
    <property type="entry name" value="YbbR"/>
    <property type="match status" value="3"/>
</dbReference>
<dbReference type="Gene3D" id="2.170.120.30">
    <property type="match status" value="1"/>
</dbReference>
<dbReference type="AlphaFoldDB" id="A0A285UWH0"/>
<reference evidence="2" key="1">
    <citation type="submission" date="2017-08" db="EMBL/GenBank/DDBJ databases">
        <authorList>
            <person name="Varghese N."/>
            <person name="Submissions S."/>
        </authorList>
    </citation>
    <scope>NUCLEOTIDE SEQUENCE [LARGE SCALE GENOMIC DNA]</scope>
    <source>
        <strain evidence="2">DSM 23173</strain>
    </source>
</reference>
<evidence type="ECO:0000313" key="2">
    <source>
        <dbReference type="Proteomes" id="UP000219412"/>
    </source>
</evidence>
<accession>A0A285UWH0</accession>